<evidence type="ECO:0000313" key="2">
    <source>
        <dbReference type="Proteomes" id="UP001500582"/>
    </source>
</evidence>
<proteinExistence type="predicted"/>
<keyword evidence="2" id="KW-1185">Reference proteome</keyword>
<organism evidence="1 2">
    <name type="scientific">Mucilaginibacter gynuensis</name>
    <dbReference type="NCBI Taxonomy" id="1302236"/>
    <lineage>
        <taxon>Bacteria</taxon>
        <taxon>Pseudomonadati</taxon>
        <taxon>Bacteroidota</taxon>
        <taxon>Sphingobacteriia</taxon>
        <taxon>Sphingobacteriales</taxon>
        <taxon>Sphingobacteriaceae</taxon>
        <taxon>Mucilaginibacter</taxon>
    </lineage>
</organism>
<dbReference type="EMBL" id="BAABFT010000014">
    <property type="protein sequence ID" value="GAA4334446.1"/>
    <property type="molecule type" value="Genomic_DNA"/>
</dbReference>
<gene>
    <name evidence="1" type="ORF">GCM10023149_41830</name>
</gene>
<sequence>MAIDSTSTNLATAVTFDATYEALKEKFSIEPTGHIDFQLNDFGVFKDYSSVAVTASYRITTDCDSCYIIFADTTRKVAGPRGRITEQREYQTWAIAYLKRDLGRILIRRETLADKIIELIHPIELDFKEDKPFSDTFYVLVDNLQKAIAGIDRNFRNAVMDIREDDFIIEINSHTLLAGSHKPIPPQKALHLAEFIERLISTY</sequence>
<dbReference type="Proteomes" id="UP001500582">
    <property type="component" value="Unassembled WGS sequence"/>
</dbReference>
<comment type="caution">
    <text evidence="1">The sequence shown here is derived from an EMBL/GenBank/DDBJ whole genome shotgun (WGS) entry which is preliminary data.</text>
</comment>
<reference evidence="2" key="1">
    <citation type="journal article" date="2019" name="Int. J. Syst. Evol. Microbiol.">
        <title>The Global Catalogue of Microorganisms (GCM) 10K type strain sequencing project: providing services to taxonomists for standard genome sequencing and annotation.</title>
        <authorList>
            <consortium name="The Broad Institute Genomics Platform"/>
            <consortium name="The Broad Institute Genome Sequencing Center for Infectious Disease"/>
            <person name="Wu L."/>
            <person name="Ma J."/>
        </authorList>
    </citation>
    <scope>NUCLEOTIDE SEQUENCE [LARGE SCALE GENOMIC DNA]</scope>
    <source>
        <strain evidence="2">JCM 17705</strain>
    </source>
</reference>
<protein>
    <submittedName>
        <fullName evidence="1">Uncharacterized protein</fullName>
    </submittedName>
</protein>
<dbReference type="RefSeq" id="WP_345213128.1">
    <property type="nucleotide sequence ID" value="NZ_BAABFT010000014.1"/>
</dbReference>
<accession>A0ABP8H588</accession>
<name>A0ABP8H588_9SPHI</name>
<evidence type="ECO:0000313" key="1">
    <source>
        <dbReference type="EMBL" id="GAA4334446.1"/>
    </source>
</evidence>